<dbReference type="EMBL" id="LSEF01000025">
    <property type="protein sequence ID" value="OAF19354.1"/>
    <property type="molecule type" value="Genomic_DNA"/>
</dbReference>
<dbReference type="Proteomes" id="UP000077173">
    <property type="component" value="Unassembled WGS sequence"/>
</dbReference>
<dbReference type="RefSeq" id="WP_063676873.1">
    <property type="nucleotide sequence ID" value="NZ_LSEF01000025.1"/>
</dbReference>
<proteinExistence type="predicted"/>
<gene>
    <name evidence="1" type="ORF">AXW67_36840</name>
</gene>
<sequence length="146" mass="16837">MSYVFEMSSSPAFAQEGMAGYEFRPLKDPDFAVHLLDVRTGHDTFMISQALTRIYYIIEGSGVFAIDNQNFDVSPGLVVEVPPGVEYSYSGRMKILLVSHPRWFEGNERMTRKNPNVVGEARFHRIVGDRLKRYLRRLRHRVSLLL</sequence>
<dbReference type="InterPro" id="IPR014710">
    <property type="entry name" value="RmlC-like_jellyroll"/>
</dbReference>
<protein>
    <submittedName>
        <fullName evidence="1">Uncharacterized protein</fullName>
    </submittedName>
</protein>
<dbReference type="SUPFAM" id="SSF51182">
    <property type="entry name" value="RmlC-like cupins"/>
    <property type="match status" value="1"/>
</dbReference>
<organism evidence="1 2">
    <name type="scientific">Bradyrhizobium neotropicale</name>
    <dbReference type="NCBI Taxonomy" id="1497615"/>
    <lineage>
        <taxon>Bacteria</taxon>
        <taxon>Pseudomonadati</taxon>
        <taxon>Pseudomonadota</taxon>
        <taxon>Alphaproteobacteria</taxon>
        <taxon>Hyphomicrobiales</taxon>
        <taxon>Nitrobacteraceae</taxon>
        <taxon>Bradyrhizobium</taxon>
    </lineage>
</organism>
<dbReference type="InterPro" id="IPR011051">
    <property type="entry name" value="RmlC_Cupin_sf"/>
</dbReference>
<reference evidence="1 2" key="1">
    <citation type="submission" date="2016-02" db="EMBL/GenBank/DDBJ databases">
        <title>Draft genome sequence of the strain BR 10247T Bradyrhizobium neotropicale isolated from nodules of Centrolobium paraense.</title>
        <authorList>
            <person name="Simoes-Araujo J.L."/>
            <person name="Barauna A.C."/>
            <person name="Silva K."/>
            <person name="Zilli J.E."/>
        </authorList>
    </citation>
    <scope>NUCLEOTIDE SEQUENCE [LARGE SCALE GENOMIC DNA]</scope>
    <source>
        <strain evidence="1 2">BR 10247</strain>
    </source>
</reference>
<accession>A0A176ZGL1</accession>
<dbReference type="AlphaFoldDB" id="A0A176ZGL1"/>
<dbReference type="GeneID" id="32584390"/>
<comment type="caution">
    <text evidence="1">The sequence shown here is derived from an EMBL/GenBank/DDBJ whole genome shotgun (WGS) entry which is preliminary data.</text>
</comment>
<evidence type="ECO:0000313" key="1">
    <source>
        <dbReference type="EMBL" id="OAF19354.1"/>
    </source>
</evidence>
<evidence type="ECO:0000313" key="2">
    <source>
        <dbReference type="Proteomes" id="UP000077173"/>
    </source>
</evidence>
<name>A0A176ZGL1_9BRAD</name>
<dbReference type="Gene3D" id="2.60.120.10">
    <property type="entry name" value="Jelly Rolls"/>
    <property type="match status" value="1"/>
</dbReference>
<keyword evidence="2" id="KW-1185">Reference proteome</keyword>